<evidence type="ECO:0000313" key="2">
    <source>
        <dbReference type="EMBL" id="CAH1107073.1"/>
    </source>
</evidence>
<dbReference type="AlphaFoldDB" id="A0A9P0GBE8"/>
<feature type="compositionally biased region" description="Basic and acidic residues" evidence="1">
    <location>
        <begin position="253"/>
        <end position="312"/>
    </location>
</feature>
<evidence type="ECO:0000256" key="1">
    <source>
        <dbReference type="SAM" id="MobiDB-lite"/>
    </source>
</evidence>
<reference evidence="2" key="1">
    <citation type="submission" date="2022-01" db="EMBL/GenBank/DDBJ databases">
        <authorList>
            <person name="King R."/>
        </authorList>
    </citation>
    <scope>NUCLEOTIDE SEQUENCE</scope>
</reference>
<accession>A0A9P0GBE8</accession>
<feature type="compositionally biased region" description="Low complexity" evidence="1">
    <location>
        <begin position="511"/>
        <end position="525"/>
    </location>
</feature>
<feature type="compositionally biased region" description="Polar residues" evidence="1">
    <location>
        <begin position="8"/>
        <end position="28"/>
    </location>
</feature>
<name>A0A9P0GBE8_9CUCU</name>
<feature type="compositionally biased region" description="Polar residues" evidence="1">
    <location>
        <begin position="131"/>
        <end position="142"/>
    </location>
</feature>
<feature type="region of interest" description="Disordered" evidence="1">
    <location>
        <begin position="477"/>
        <end position="537"/>
    </location>
</feature>
<organism evidence="2 3">
    <name type="scientific">Psylliodes chrysocephalus</name>
    <dbReference type="NCBI Taxonomy" id="3402493"/>
    <lineage>
        <taxon>Eukaryota</taxon>
        <taxon>Metazoa</taxon>
        <taxon>Ecdysozoa</taxon>
        <taxon>Arthropoda</taxon>
        <taxon>Hexapoda</taxon>
        <taxon>Insecta</taxon>
        <taxon>Pterygota</taxon>
        <taxon>Neoptera</taxon>
        <taxon>Endopterygota</taxon>
        <taxon>Coleoptera</taxon>
        <taxon>Polyphaga</taxon>
        <taxon>Cucujiformia</taxon>
        <taxon>Chrysomeloidea</taxon>
        <taxon>Chrysomelidae</taxon>
        <taxon>Galerucinae</taxon>
        <taxon>Alticini</taxon>
        <taxon>Psylliodes</taxon>
    </lineage>
</organism>
<keyword evidence="3" id="KW-1185">Reference proteome</keyword>
<dbReference type="Proteomes" id="UP001153636">
    <property type="component" value="Chromosome 2"/>
</dbReference>
<dbReference type="OrthoDB" id="6818650at2759"/>
<feature type="region of interest" description="Disordered" evidence="1">
    <location>
        <begin position="393"/>
        <end position="448"/>
    </location>
</feature>
<feature type="region of interest" description="Disordered" evidence="1">
    <location>
        <begin position="1"/>
        <end position="151"/>
    </location>
</feature>
<feature type="region of interest" description="Disordered" evidence="1">
    <location>
        <begin position="253"/>
        <end position="332"/>
    </location>
</feature>
<feature type="compositionally biased region" description="Polar residues" evidence="1">
    <location>
        <begin position="427"/>
        <end position="439"/>
    </location>
</feature>
<feature type="compositionally biased region" description="Low complexity" evidence="1">
    <location>
        <begin position="313"/>
        <end position="324"/>
    </location>
</feature>
<sequence length="744" mass="83901">MAEPERVATTTPTPSNQGDPNFINTLFSRRNKDRIDKLLLQTPSLDAHKPPQHSPRRDSGHNHPYRHVSTPNPSRHSKSRSRSRKDSSENISRKKSLEKTYSDPKSDHKSVPEKPQHLNRSGHSPSERDCSNAQEVEQNESMENTKESMEKGDVLKNTTVFHILSKNNFDNNANASSPIDSPDSDGNFTNFKSAENSPLNNTLVNVGEFGSASEKVKYITGIAEQNIDNLIIQSAENAEKRLLELAKDSTDLESMEKNLESMEKTRESMEKALKSMEKTQKSSENELKSLENTKKSKENIFKSLENIHRSSDNENTSSENSSESLGKANTKAQSSGYDFPNFVSAYNTLPLPATVTERILNFRTDAQNITSSEDESMKTRQSNTVVTSDQIRKFTGLKPSGSTGAVAKTTPEQPSKRKRLGQRPTIEEQNNDGPVSMETNDSEGFKTPKKFSTNFVKVLREKAVRSIKLQNKYNALSDTDSDEENYPPKKNDTKKAATDRPKETETHKPPKTNTVNKTNPTIPKKSTMPPIVIEGRTDNHNSLKKDLQSIVKGKYTIKYTSNSTILYLEELADHKNLLASFREAKISHHSYTSRSDKSHAFVLRGIAEGTTLEQIEEDLMQSYDIKIRDSYKMSTKNRPLFLIVTDPAITLDFLNKNIRVVENTRVIGNLAGGENLSNIRNIKIEKNDPFTVFYKTSYSHVDFSEMTVKTVRGRSNIALTLEPAYKSKIKIEESAARRMQLHFW</sequence>
<gene>
    <name evidence="2" type="ORF">PSYICH_LOCUS6599</name>
</gene>
<protein>
    <submittedName>
        <fullName evidence="2">Uncharacterized protein</fullName>
    </submittedName>
</protein>
<feature type="compositionally biased region" description="Basic and acidic residues" evidence="1">
    <location>
        <begin position="84"/>
        <end position="116"/>
    </location>
</feature>
<dbReference type="EMBL" id="OV651814">
    <property type="protein sequence ID" value="CAH1107073.1"/>
    <property type="molecule type" value="Genomic_DNA"/>
</dbReference>
<evidence type="ECO:0000313" key="3">
    <source>
        <dbReference type="Proteomes" id="UP001153636"/>
    </source>
</evidence>
<feature type="compositionally biased region" description="Basic and acidic residues" evidence="1">
    <location>
        <begin position="486"/>
        <end position="508"/>
    </location>
</feature>
<proteinExistence type="predicted"/>